<keyword evidence="4" id="KW-0206">Cytoskeleton</keyword>
<feature type="domain" description="EF-hand" evidence="7">
    <location>
        <begin position="8"/>
        <end position="43"/>
    </location>
</feature>
<dbReference type="Gene3D" id="1.10.238.10">
    <property type="entry name" value="EF-hand"/>
    <property type="match status" value="1"/>
</dbReference>
<keyword evidence="9" id="KW-1185">Reference proteome</keyword>
<dbReference type="GO" id="GO:0005509">
    <property type="term" value="F:calcium ion binding"/>
    <property type="evidence" value="ECO:0007669"/>
    <property type="project" value="InterPro"/>
</dbReference>
<dbReference type="Gene3D" id="1.10.287.1490">
    <property type="match status" value="1"/>
</dbReference>
<feature type="coiled-coil region" evidence="5">
    <location>
        <begin position="431"/>
        <end position="563"/>
    </location>
</feature>
<evidence type="ECO:0000256" key="1">
    <source>
        <dbReference type="ARBA" id="ARBA00004300"/>
    </source>
</evidence>
<dbReference type="PANTHER" id="PTHR18905:SF12">
    <property type="entry name" value="NINEIN-LIKE PROTEIN"/>
    <property type="match status" value="1"/>
</dbReference>
<name>A0A3Q0SCJ6_AMPCI</name>
<evidence type="ECO:0000256" key="6">
    <source>
        <dbReference type="SAM" id="MobiDB-lite"/>
    </source>
</evidence>
<keyword evidence="2" id="KW-0963">Cytoplasm</keyword>
<feature type="compositionally biased region" description="Basic and acidic residues" evidence="6">
    <location>
        <begin position="157"/>
        <end position="174"/>
    </location>
</feature>
<comment type="subcellular location">
    <subcellularLocation>
        <location evidence="1">Cytoplasm</location>
        <location evidence="1">Cytoskeleton</location>
        <location evidence="1">Microtubule organizing center</location>
        <location evidence="1">Centrosome</location>
    </subcellularLocation>
</comment>
<dbReference type="PROSITE" id="PS50222">
    <property type="entry name" value="EF_HAND_2"/>
    <property type="match status" value="1"/>
</dbReference>
<dbReference type="InterPro" id="IPR002048">
    <property type="entry name" value="EF_hand_dom"/>
</dbReference>
<dbReference type="Ensembl" id="ENSACIT00000021175.1">
    <property type="protein sequence ID" value="ENSACIP00000020637.1"/>
    <property type="gene ID" value="ENSACIG00000015953.1"/>
</dbReference>
<dbReference type="InterPro" id="IPR011992">
    <property type="entry name" value="EF-hand-dom_pair"/>
</dbReference>
<accession>A0A3Q0SCJ6</accession>
<dbReference type="GO" id="GO:0034454">
    <property type="term" value="P:microtubule anchoring at centrosome"/>
    <property type="evidence" value="ECO:0007669"/>
    <property type="project" value="TreeGrafter"/>
</dbReference>
<feature type="compositionally biased region" description="Basic residues" evidence="6">
    <location>
        <begin position="103"/>
        <end position="113"/>
    </location>
</feature>
<keyword evidence="5" id="KW-0175">Coiled coil</keyword>
<dbReference type="AlphaFoldDB" id="A0A3Q0SCJ6"/>
<reference evidence="8" key="2">
    <citation type="submission" date="2025-09" db="UniProtKB">
        <authorList>
            <consortium name="Ensembl"/>
        </authorList>
    </citation>
    <scope>IDENTIFICATION</scope>
</reference>
<proteinExistence type="predicted"/>
<sequence>MEEAEHSRYVSQLKVEFDSCDTTATGFLDREELTALCRKLQLEAHLPLLLSTLLGEQHYGRVNFEEFKEGFVAVLSRSLDFSTSEDDSSYLEPAVPEQVKPKFVKGSKRYGRRSKPDAALTCDSEESPPSRAEASDSSPSGVRKAKLRRATSLESVESLKSDEETGSQKEERSARCTSPSLLTAAAGQRVLSRLDDGSGCTSPERVMALWTEEGIRNSRDILQTLDFPLEERLSLADLTLALDNELLVSGNGIHQAALISYKNEIQHLELAEQARRERDKAKADLDLADHRNLQLVREVDDRHASMETLNQSRIDLEQDFRDRLTALRCETEQESEALLQQVEAERGALQEELQLLRAQEAELQEENGHLEEELNAVKMELSKAEGSVSRLQRDLDQLLHDKFGGLDPSGVGLSHEERFSEIIKEYEQQCRQELRDRNDELSSELELLKNQVSIQTELALEQLKQKHNEELQQLNIRLETQMQRERAELEQNFAREISNLVQRLSAEKEQLEAELKLKMDQEVMLVTQLEEVRSENTALQERLGILQQEVHKMEDDVAKKNSKYREEVLDLSSRNLQLSTDNAELSARLRGDQESVRMLQERLAAVSKEQVEKLQQSLFSLESEAELLRSQLTAINQEKLSHAQEVTELQRKLKDAQIRVEEMEAGVKKLMKEKEELRQALEEQEEQASVTLQKETHNLRVQNQELQHQAVRADAALSVVQAQHLRQLQKLQEQTDGGCKEQMELLRVQLVEEQTRSRKLEETLRLQEQKSSSQITMKQQDQYEKAMAALQQRMEDLETKLKGVRLVLQEKVQQLKEQLAKNTKSSALLKDLYLENSQLMKALQVTEQRQKRAEKKNFLLEEKIGALNKLLREIVPASLAT</sequence>
<evidence type="ECO:0000259" key="7">
    <source>
        <dbReference type="PROSITE" id="PS50222"/>
    </source>
</evidence>
<keyword evidence="3" id="KW-0597">Phosphoprotein</keyword>
<reference evidence="8" key="1">
    <citation type="submission" date="2025-08" db="UniProtKB">
        <authorList>
            <consortium name="Ensembl"/>
        </authorList>
    </citation>
    <scope>IDENTIFICATION</scope>
</reference>
<protein>
    <submittedName>
        <fullName evidence="8">Ninein-like</fullName>
    </submittedName>
</protein>
<evidence type="ECO:0000256" key="2">
    <source>
        <dbReference type="ARBA" id="ARBA00022490"/>
    </source>
</evidence>
<feature type="region of interest" description="Disordered" evidence="6">
    <location>
        <begin position="103"/>
        <end position="179"/>
    </location>
</feature>
<dbReference type="GeneTree" id="ENSGT00660000095541"/>
<dbReference type="OMA" id="SYHQGQV"/>
<evidence type="ECO:0000256" key="4">
    <source>
        <dbReference type="ARBA" id="ARBA00023212"/>
    </source>
</evidence>
<dbReference type="SUPFAM" id="SSF47473">
    <property type="entry name" value="EF-hand"/>
    <property type="match status" value="1"/>
</dbReference>
<evidence type="ECO:0000256" key="5">
    <source>
        <dbReference type="SAM" id="Coils"/>
    </source>
</evidence>
<dbReference type="GO" id="GO:0005813">
    <property type="term" value="C:centrosome"/>
    <property type="evidence" value="ECO:0007669"/>
    <property type="project" value="UniProtKB-SubCell"/>
</dbReference>
<feature type="coiled-coil region" evidence="5">
    <location>
        <begin position="743"/>
        <end position="863"/>
    </location>
</feature>
<feature type="coiled-coil region" evidence="5">
    <location>
        <begin position="604"/>
        <end position="698"/>
    </location>
</feature>
<evidence type="ECO:0000313" key="8">
    <source>
        <dbReference type="Ensembl" id="ENSACIP00000020637.1"/>
    </source>
</evidence>
<dbReference type="Proteomes" id="UP000261340">
    <property type="component" value="Unplaced"/>
</dbReference>
<dbReference type="PANTHER" id="PTHR18905">
    <property type="entry name" value="NINEIN"/>
    <property type="match status" value="1"/>
</dbReference>
<feature type="coiled-coil region" evidence="5">
    <location>
        <begin position="332"/>
        <end position="401"/>
    </location>
</feature>
<evidence type="ECO:0000256" key="3">
    <source>
        <dbReference type="ARBA" id="ARBA00022553"/>
    </source>
</evidence>
<evidence type="ECO:0000313" key="9">
    <source>
        <dbReference type="Proteomes" id="UP000261340"/>
    </source>
</evidence>
<organism evidence="8 9">
    <name type="scientific">Amphilophus citrinellus</name>
    <name type="common">Midas cichlid</name>
    <name type="synonym">Cichlasoma citrinellum</name>
    <dbReference type="NCBI Taxonomy" id="61819"/>
    <lineage>
        <taxon>Eukaryota</taxon>
        <taxon>Metazoa</taxon>
        <taxon>Chordata</taxon>
        <taxon>Craniata</taxon>
        <taxon>Vertebrata</taxon>
        <taxon>Euteleostomi</taxon>
        <taxon>Actinopterygii</taxon>
        <taxon>Neopterygii</taxon>
        <taxon>Teleostei</taxon>
        <taxon>Neoteleostei</taxon>
        <taxon>Acanthomorphata</taxon>
        <taxon>Ovalentaria</taxon>
        <taxon>Cichlomorphae</taxon>
        <taxon>Cichliformes</taxon>
        <taxon>Cichlidae</taxon>
        <taxon>New World cichlids</taxon>
        <taxon>Cichlasomatinae</taxon>
        <taxon>Heroini</taxon>
        <taxon>Amphilophus</taxon>
    </lineage>
</organism>
<feature type="compositionally biased region" description="Low complexity" evidence="6">
    <location>
        <begin position="127"/>
        <end position="140"/>
    </location>
</feature>